<dbReference type="SUPFAM" id="SSF49464">
    <property type="entry name" value="Carboxypeptidase regulatory domain-like"/>
    <property type="match status" value="1"/>
</dbReference>
<dbReference type="PANTHER" id="PTHR30069">
    <property type="entry name" value="TONB-DEPENDENT OUTER MEMBRANE RECEPTOR"/>
    <property type="match status" value="1"/>
</dbReference>
<organism evidence="10 11">
    <name type="scientific">Myroides phaeus</name>
    <dbReference type="NCBI Taxonomy" id="702745"/>
    <lineage>
        <taxon>Bacteria</taxon>
        <taxon>Pseudomonadati</taxon>
        <taxon>Bacteroidota</taxon>
        <taxon>Flavobacteriia</taxon>
        <taxon>Flavobacteriales</taxon>
        <taxon>Flavobacteriaceae</taxon>
        <taxon>Myroides</taxon>
    </lineage>
</organism>
<evidence type="ECO:0000313" key="11">
    <source>
        <dbReference type="Proteomes" id="UP000243588"/>
    </source>
</evidence>
<dbReference type="InterPro" id="IPR041700">
    <property type="entry name" value="OMP_b-brl_3"/>
</dbReference>
<dbReference type="InterPro" id="IPR039426">
    <property type="entry name" value="TonB-dep_rcpt-like"/>
</dbReference>
<proteinExistence type="predicted"/>
<dbReference type="InterPro" id="IPR036942">
    <property type="entry name" value="Beta-barrel_TonB_sf"/>
</dbReference>
<dbReference type="Gene3D" id="2.60.40.1120">
    <property type="entry name" value="Carboxypeptidase-like, regulatory domain"/>
    <property type="match status" value="1"/>
</dbReference>
<evidence type="ECO:0000256" key="2">
    <source>
        <dbReference type="ARBA" id="ARBA00022448"/>
    </source>
</evidence>
<feature type="chain" id="PRO_5017190759" evidence="8">
    <location>
        <begin position="21"/>
        <end position="790"/>
    </location>
</feature>
<dbReference type="GO" id="GO:0044718">
    <property type="term" value="P:siderophore transmembrane transport"/>
    <property type="evidence" value="ECO:0007669"/>
    <property type="project" value="TreeGrafter"/>
</dbReference>
<keyword evidence="3" id="KW-1134">Transmembrane beta strand</keyword>
<feature type="domain" description="Outer membrane protein beta-barrel" evidence="9">
    <location>
        <begin position="368"/>
        <end position="767"/>
    </location>
</feature>
<sequence>MKHLLTTTILFSLFCTTTWAQHWVKGKVTNENNTPIDFAEILLTQPKDVLIKQVFSDENGTFVIEDIPSGDYDFKIVYFGKNLNNQKLSLTESIDLGVIQIKDNNQLDEIVVQAEKKLIERKVDRLVFNTANSISSQGMNAIEALTNTPLVKVVDDKVSIVGKSGVTIMVDDRPLYLSGDALTNYLKTLRSDDIERIEVITSPPARYEASGNSGMINIVLKKNKTMGLYGTASGSYSYNNNPSYNANGSVNFQNKKWSIMLKANGNDGHYQSENNYTYTEATKGMASNSDWNSKYKSVGGNLTTNYQITDNALVGITYDITRMTNDSKRHNKTIYSTYPQAVIDSTITSLSNGDSKNYYHTLNTFFDHKLDTLGSKLSLGINYFANIPDNTNTIVDYNAISAISNQMYYTNKLDYNVWSATADLSYKLKWADVEIGGKYTNYDNKATVNYYNWKNDDYVLDNKKSNRFNYAEDNYAAYFSLSKKLSDKWQVKGGLRYEQTEVKGHLLDTDEKFTKSYGKWFPTAYISFDPNDNHSFSFNYAKRINRPYSNILNPFRYYENKYSYNSGNPELSPAITNNFELNYVFNSTLSFTLNYNKLTDSFDQLATFENGIMASTYYNMLNQESYGIDVSYSNKILPWWETNTGANYYYAIAYYRAQEASQVPQNGPTFSYYSQNTFNVNNAKTVKLFLNWYHQLPNKEDNTKYNSYKTLSTGAKFALLDKKLNINVTLSDIFNTGKSSGTMYYENNTQTFANKWNSRRLNLSASYSFGNSSNKKQIKEANFEDKNRSN</sequence>
<keyword evidence="4" id="KW-0812">Transmembrane</keyword>
<keyword evidence="7" id="KW-0998">Cell outer membrane</keyword>
<keyword evidence="10" id="KW-0675">Receptor</keyword>
<dbReference type="AlphaFoldDB" id="A0A1G8C415"/>
<evidence type="ECO:0000256" key="5">
    <source>
        <dbReference type="ARBA" id="ARBA00022729"/>
    </source>
</evidence>
<dbReference type="GO" id="GO:0009279">
    <property type="term" value="C:cell outer membrane"/>
    <property type="evidence" value="ECO:0007669"/>
    <property type="project" value="UniProtKB-SubCell"/>
</dbReference>
<comment type="subcellular location">
    <subcellularLocation>
        <location evidence="1">Cell outer membrane</location>
        <topology evidence="1">Multi-pass membrane protein</topology>
    </subcellularLocation>
</comment>
<keyword evidence="6" id="KW-0472">Membrane</keyword>
<gene>
    <name evidence="10" type="ORF">SAMN05421818_103109</name>
</gene>
<dbReference type="InterPro" id="IPR008969">
    <property type="entry name" value="CarboxyPept-like_regulatory"/>
</dbReference>
<dbReference type="STRING" id="702745.SAMN05421818_103109"/>
<reference evidence="11" key="1">
    <citation type="submission" date="2016-10" db="EMBL/GenBank/DDBJ databases">
        <authorList>
            <person name="Varghese N."/>
            <person name="Submissions S."/>
        </authorList>
    </citation>
    <scope>NUCLEOTIDE SEQUENCE [LARGE SCALE GENOMIC DNA]</scope>
    <source>
        <strain evidence="11">DSM 23313</strain>
    </source>
</reference>
<dbReference type="GO" id="GO:0015344">
    <property type="term" value="F:siderophore uptake transmembrane transporter activity"/>
    <property type="evidence" value="ECO:0007669"/>
    <property type="project" value="TreeGrafter"/>
</dbReference>
<evidence type="ECO:0000256" key="1">
    <source>
        <dbReference type="ARBA" id="ARBA00004571"/>
    </source>
</evidence>
<protein>
    <submittedName>
        <fullName evidence="10">Outer membrane receptor proteins, mostly Fe transport</fullName>
    </submittedName>
</protein>
<evidence type="ECO:0000259" key="9">
    <source>
        <dbReference type="Pfam" id="PF14905"/>
    </source>
</evidence>
<dbReference type="Gene3D" id="2.40.170.20">
    <property type="entry name" value="TonB-dependent receptor, beta-barrel domain"/>
    <property type="match status" value="1"/>
</dbReference>
<dbReference type="Proteomes" id="UP000243588">
    <property type="component" value="Unassembled WGS sequence"/>
</dbReference>
<evidence type="ECO:0000256" key="3">
    <source>
        <dbReference type="ARBA" id="ARBA00022452"/>
    </source>
</evidence>
<evidence type="ECO:0000256" key="8">
    <source>
        <dbReference type="SAM" id="SignalP"/>
    </source>
</evidence>
<dbReference type="EMBL" id="FNDQ01000003">
    <property type="protein sequence ID" value="SDH40058.1"/>
    <property type="molecule type" value="Genomic_DNA"/>
</dbReference>
<keyword evidence="2" id="KW-0813">Transport</keyword>
<evidence type="ECO:0000313" key="10">
    <source>
        <dbReference type="EMBL" id="SDH40058.1"/>
    </source>
</evidence>
<dbReference type="Gene3D" id="2.170.130.10">
    <property type="entry name" value="TonB-dependent receptor, plug domain"/>
    <property type="match status" value="1"/>
</dbReference>
<keyword evidence="5 8" id="KW-0732">Signal</keyword>
<accession>A0A1G8C415</accession>
<keyword evidence="11" id="KW-1185">Reference proteome</keyword>
<evidence type="ECO:0000256" key="6">
    <source>
        <dbReference type="ARBA" id="ARBA00023136"/>
    </source>
</evidence>
<dbReference type="InterPro" id="IPR037066">
    <property type="entry name" value="Plug_dom_sf"/>
</dbReference>
<evidence type="ECO:0000256" key="4">
    <source>
        <dbReference type="ARBA" id="ARBA00022692"/>
    </source>
</evidence>
<dbReference type="Pfam" id="PF13715">
    <property type="entry name" value="CarbopepD_reg_2"/>
    <property type="match status" value="1"/>
</dbReference>
<name>A0A1G8C415_9FLAO</name>
<dbReference type="RefSeq" id="WP_090405693.1">
    <property type="nucleotide sequence ID" value="NZ_FNDQ01000003.1"/>
</dbReference>
<feature type="signal peptide" evidence="8">
    <location>
        <begin position="1"/>
        <end position="20"/>
    </location>
</feature>
<dbReference type="SUPFAM" id="SSF56935">
    <property type="entry name" value="Porins"/>
    <property type="match status" value="1"/>
</dbReference>
<evidence type="ECO:0000256" key="7">
    <source>
        <dbReference type="ARBA" id="ARBA00023237"/>
    </source>
</evidence>
<dbReference type="Pfam" id="PF14905">
    <property type="entry name" value="OMP_b-brl_3"/>
    <property type="match status" value="1"/>
</dbReference>
<dbReference type="PANTHER" id="PTHR30069:SF29">
    <property type="entry name" value="HEMOGLOBIN AND HEMOGLOBIN-HAPTOGLOBIN-BINDING PROTEIN 1-RELATED"/>
    <property type="match status" value="1"/>
</dbReference>